<proteinExistence type="inferred from homology"/>
<evidence type="ECO:0000256" key="6">
    <source>
        <dbReference type="ARBA" id="ARBA00022692"/>
    </source>
</evidence>
<protein>
    <recommendedName>
        <fullName evidence="10">Flagellar protein FliL</fullName>
    </recommendedName>
</protein>
<evidence type="ECO:0000256" key="9">
    <source>
        <dbReference type="ARBA" id="ARBA00023136"/>
    </source>
</evidence>
<keyword evidence="12" id="KW-0282">Flagellum</keyword>
<gene>
    <name evidence="12" type="primary">fliL</name>
    <name evidence="12" type="ORF">NKI27_01875</name>
</gene>
<evidence type="ECO:0000256" key="7">
    <source>
        <dbReference type="ARBA" id="ARBA00022779"/>
    </source>
</evidence>
<name>A0ABY6N332_9ALTE</name>
<organism evidence="12 13">
    <name type="scientific">Alkalimarinus alittae</name>
    <dbReference type="NCBI Taxonomy" id="2961619"/>
    <lineage>
        <taxon>Bacteria</taxon>
        <taxon>Pseudomonadati</taxon>
        <taxon>Pseudomonadota</taxon>
        <taxon>Gammaproteobacteria</taxon>
        <taxon>Alteromonadales</taxon>
        <taxon>Alteromonadaceae</taxon>
        <taxon>Alkalimarinus</taxon>
    </lineage>
</organism>
<sequence length="153" mass="17038">MTQFQLKRSLLAQPMKALLLAFSFIAFLMASGHSVAEAEEGDAKKIDVQYVDLKPAFVANFGGATPKLKFVKTDMSVRTHSVEDAKLIRQHMPLIRNEVVLLLSAQTEDDISTMEGQEKLRLALLDKIKSVLKEETGSPTAEDLLFTSFVLQR</sequence>
<evidence type="ECO:0000313" key="13">
    <source>
        <dbReference type="Proteomes" id="UP001163739"/>
    </source>
</evidence>
<evidence type="ECO:0000256" key="3">
    <source>
        <dbReference type="ARBA" id="ARBA00008281"/>
    </source>
</evidence>
<comment type="function">
    <text evidence="1 10">Controls the rotational direction of flagella during chemotaxis.</text>
</comment>
<evidence type="ECO:0000256" key="10">
    <source>
        <dbReference type="RuleBase" id="RU364125"/>
    </source>
</evidence>
<keyword evidence="10" id="KW-0997">Cell inner membrane</keyword>
<evidence type="ECO:0000313" key="12">
    <source>
        <dbReference type="EMBL" id="UZE96522.1"/>
    </source>
</evidence>
<dbReference type="InterPro" id="IPR005503">
    <property type="entry name" value="FliL"/>
</dbReference>
<dbReference type="RefSeq" id="WP_265048007.1">
    <property type="nucleotide sequence ID" value="NZ_CP100390.1"/>
</dbReference>
<evidence type="ECO:0000256" key="4">
    <source>
        <dbReference type="ARBA" id="ARBA00022475"/>
    </source>
</evidence>
<keyword evidence="12" id="KW-0966">Cell projection</keyword>
<dbReference type="Proteomes" id="UP001163739">
    <property type="component" value="Chromosome"/>
</dbReference>
<keyword evidence="6" id="KW-0812">Transmembrane</keyword>
<evidence type="ECO:0000256" key="5">
    <source>
        <dbReference type="ARBA" id="ARBA00022500"/>
    </source>
</evidence>
<feature type="chain" id="PRO_5046801006" description="Flagellar protein FliL" evidence="11">
    <location>
        <begin position="39"/>
        <end position="153"/>
    </location>
</feature>
<keyword evidence="12" id="KW-0969">Cilium</keyword>
<keyword evidence="5 10" id="KW-0145">Chemotaxis</keyword>
<accession>A0ABY6N332</accession>
<dbReference type="PANTHER" id="PTHR35091">
    <property type="entry name" value="FLAGELLAR PROTEIN FLIL"/>
    <property type="match status" value="1"/>
</dbReference>
<dbReference type="Pfam" id="PF03748">
    <property type="entry name" value="FliL"/>
    <property type="match status" value="1"/>
</dbReference>
<keyword evidence="11" id="KW-0732">Signal</keyword>
<evidence type="ECO:0000256" key="1">
    <source>
        <dbReference type="ARBA" id="ARBA00002254"/>
    </source>
</evidence>
<keyword evidence="8" id="KW-1133">Transmembrane helix</keyword>
<keyword evidence="9 10" id="KW-0472">Membrane</keyword>
<evidence type="ECO:0000256" key="11">
    <source>
        <dbReference type="SAM" id="SignalP"/>
    </source>
</evidence>
<dbReference type="PANTHER" id="PTHR35091:SF2">
    <property type="entry name" value="FLAGELLAR PROTEIN FLIL"/>
    <property type="match status" value="1"/>
</dbReference>
<keyword evidence="13" id="KW-1185">Reference proteome</keyword>
<evidence type="ECO:0000256" key="8">
    <source>
        <dbReference type="ARBA" id="ARBA00022989"/>
    </source>
</evidence>
<comment type="similarity">
    <text evidence="3 10">Belongs to the FliL family.</text>
</comment>
<keyword evidence="4" id="KW-1003">Cell membrane</keyword>
<evidence type="ECO:0000256" key="2">
    <source>
        <dbReference type="ARBA" id="ARBA00004162"/>
    </source>
</evidence>
<keyword evidence="7 10" id="KW-0283">Flagellar rotation</keyword>
<dbReference type="EMBL" id="CP100390">
    <property type="protein sequence ID" value="UZE96522.1"/>
    <property type="molecule type" value="Genomic_DNA"/>
</dbReference>
<feature type="signal peptide" evidence="11">
    <location>
        <begin position="1"/>
        <end position="38"/>
    </location>
</feature>
<comment type="subcellular location">
    <subcellularLocation>
        <location evidence="10">Cell inner membrane</location>
    </subcellularLocation>
    <subcellularLocation>
        <location evidence="2">Cell membrane</location>
        <topology evidence="2">Single-pass membrane protein</topology>
    </subcellularLocation>
</comment>
<reference evidence="12" key="1">
    <citation type="submission" date="2022-06" db="EMBL/GenBank/DDBJ databases">
        <title>Alkalimarinus sp. nov., isolated from gut of a Alitta virens.</title>
        <authorList>
            <person name="Yang A.I."/>
            <person name="Shin N.-R."/>
        </authorList>
    </citation>
    <scope>NUCLEOTIDE SEQUENCE</scope>
    <source>
        <strain evidence="12">A2M4</strain>
    </source>
</reference>